<dbReference type="SUPFAM" id="SSF49464">
    <property type="entry name" value="Carboxypeptidase regulatory domain-like"/>
    <property type="match status" value="1"/>
</dbReference>
<keyword evidence="2 7" id="KW-0813">Transport</keyword>
<gene>
    <name evidence="10" type="ORF">HYN43_001730</name>
</gene>
<dbReference type="KEGG" id="muh:HYN43_001730"/>
<dbReference type="InterPro" id="IPR037066">
    <property type="entry name" value="Plug_dom_sf"/>
</dbReference>
<feature type="domain" description="TonB-dependent receptor plug" evidence="9">
    <location>
        <begin position="120"/>
        <end position="250"/>
    </location>
</feature>
<keyword evidence="8" id="KW-0732">Signal</keyword>
<evidence type="ECO:0000256" key="6">
    <source>
        <dbReference type="ARBA" id="ARBA00023237"/>
    </source>
</evidence>
<dbReference type="Pfam" id="PF07715">
    <property type="entry name" value="Plug"/>
    <property type="match status" value="1"/>
</dbReference>
<reference evidence="10 11" key="1">
    <citation type="submission" date="2018-10" db="EMBL/GenBank/DDBJ databases">
        <title>Genome sequencing of Mucilaginibacter sp. HYN0043.</title>
        <authorList>
            <person name="Kim M."/>
            <person name="Yi H."/>
        </authorList>
    </citation>
    <scope>NUCLEOTIDE SEQUENCE [LARGE SCALE GENOMIC DNA]</scope>
    <source>
        <strain evidence="10 11">HYN0043</strain>
    </source>
</reference>
<comment type="similarity">
    <text evidence="7">Belongs to the TonB-dependent receptor family.</text>
</comment>
<dbReference type="RefSeq" id="WP_119407811.1">
    <property type="nucleotide sequence ID" value="NZ_CP032869.1"/>
</dbReference>
<dbReference type="InterPro" id="IPR039426">
    <property type="entry name" value="TonB-dep_rcpt-like"/>
</dbReference>
<dbReference type="EMBL" id="CP032869">
    <property type="protein sequence ID" value="AYL94092.1"/>
    <property type="molecule type" value="Genomic_DNA"/>
</dbReference>
<evidence type="ECO:0000256" key="8">
    <source>
        <dbReference type="SAM" id="SignalP"/>
    </source>
</evidence>
<evidence type="ECO:0000259" key="9">
    <source>
        <dbReference type="Pfam" id="PF07715"/>
    </source>
</evidence>
<dbReference type="Gene3D" id="2.40.170.20">
    <property type="entry name" value="TonB-dependent receptor, beta-barrel domain"/>
    <property type="match status" value="1"/>
</dbReference>
<sequence>MGKFLRIALLFSFVLMCLRGTAQNQGTVVQGTVSDERGVTLPGVTVAVKDSKTAVVTDIAGKFRLTLPANAKTLVFTFIGAEKQEVAIGNKTTFTITLKSSTTALADINVVAIGYGSQKRQDVNGAISSVKAADIANVPQASIDQMLQGRVSGVTITQNSGAPGSQTSVHIRGITSLSGSNEPLYVIDGVAISGDALNRSTSGRSVALGNNDEVGVSPLSLINPSDIESIDVLKDASATAIYGSRASNGVIIVTTKRGKNGSARIGYDGYYGIQTQGKFLKMMTLPQYAKLQNELADNVQVTRRPDFANPDLLGNGTNWQDEVFRTAPMQSHQLSISGGKEGTDYYISNGYYKQDGTILGSRFKRYSIRSNVNSQVKSFLKYGMSIGGTRNEEDRGLSDNNGIIYTALLSAPDIAVRNPDGSFAGAISTGPNANGYGGTPNAVAQATLLTNNLVRSNVNGSIYADLRITRDITFRSEINGGFDWSKALQFNPTFKYGDYENKTANLTEYWSNSHYWTWKEVATFNRTIAKKHVINATLGYELNYAMWNGITNYVQNFYSNDLKTLNLGDAKSARVDEYLGSQALQSFISRVNYTYNNRYSLTATFRSDQSSKFVTGKQTGYFPSAAVSWRLSEEPFMAGIKSVADNIKIRIGYGQVGNQGIPNYLYGSALKPSVTGFGTGFLVDKIANPNLTWETAIQSNAGVDFSLFGGRIDATFDYFDKKSEKFLFQAALPAFLVGEGAAGSYLGGVNPPYINGGKLSNKGFEFTINSHNINTTNFRWNTTLIFSHYKNKVLSLANGTPFISGNITNGFLTRGITRTEVGHSVGEFYGYVTDGLFTTEDELRNSKPQFGNAVAKSGTWYGDIRYKDLNNDGVIDQKDQTYLGNPNPKFTYGITNSFSYKSIDLNIFLNGSYGAKIMNALNYTISGLSGLYVNQLASAANYWTPANPTSKTPAPRAGLDNPNLFTSDRFLESGSYLRIQNVVLGWNLPSQWLHKVKLTRLKVYASGQNLYTFTKYKGLDPEIGSMNQNVFLTNIDFGRYPSPRTITFGLNAEF</sequence>
<evidence type="ECO:0000256" key="2">
    <source>
        <dbReference type="ARBA" id="ARBA00022448"/>
    </source>
</evidence>
<dbReference type="AlphaFoldDB" id="A0A494VT18"/>
<dbReference type="NCBIfam" id="TIGR04057">
    <property type="entry name" value="SusC_RagA_signa"/>
    <property type="match status" value="1"/>
</dbReference>
<dbReference type="Proteomes" id="UP000270046">
    <property type="component" value="Chromosome"/>
</dbReference>
<dbReference type="InterPro" id="IPR008969">
    <property type="entry name" value="CarboxyPept-like_regulatory"/>
</dbReference>
<evidence type="ECO:0000256" key="3">
    <source>
        <dbReference type="ARBA" id="ARBA00022452"/>
    </source>
</evidence>
<feature type="signal peptide" evidence="8">
    <location>
        <begin position="1"/>
        <end position="24"/>
    </location>
</feature>
<dbReference type="GO" id="GO:0009279">
    <property type="term" value="C:cell outer membrane"/>
    <property type="evidence" value="ECO:0007669"/>
    <property type="project" value="UniProtKB-SubCell"/>
</dbReference>
<dbReference type="InterPro" id="IPR036942">
    <property type="entry name" value="Beta-barrel_TonB_sf"/>
</dbReference>
<keyword evidence="11" id="KW-1185">Reference proteome</keyword>
<keyword evidence="6 7" id="KW-0998">Cell outer membrane</keyword>
<dbReference type="Gene3D" id="2.60.40.1120">
    <property type="entry name" value="Carboxypeptidase-like, regulatory domain"/>
    <property type="match status" value="1"/>
</dbReference>
<evidence type="ECO:0000256" key="1">
    <source>
        <dbReference type="ARBA" id="ARBA00004571"/>
    </source>
</evidence>
<dbReference type="PROSITE" id="PS52016">
    <property type="entry name" value="TONB_DEPENDENT_REC_3"/>
    <property type="match status" value="1"/>
</dbReference>
<evidence type="ECO:0000256" key="4">
    <source>
        <dbReference type="ARBA" id="ARBA00022692"/>
    </source>
</evidence>
<name>A0A494VT18_9SPHI</name>
<accession>A0A494VT18</accession>
<dbReference type="SUPFAM" id="SSF56935">
    <property type="entry name" value="Porins"/>
    <property type="match status" value="1"/>
</dbReference>
<dbReference type="OrthoDB" id="9768177at2"/>
<evidence type="ECO:0000313" key="11">
    <source>
        <dbReference type="Proteomes" id="UP000270046"/>
    </source>
</evidence>
<dbReference type="InterPro" id="IPR012910">
    <property type="entry name" value="Plug_dom"/>
</dbReference>
<keyword evidence="3 7" id="KW-1134">Transmembrane beta strand</keyword>
<protein>
    <submittedName>
        <fullName evidence="10">SusC/RagA family TonB-linked outer membrane protein</fullName>
    </submittedName>
</protein>
<evidence type="ECO:0000256" key="7">
    <source>
        <dbReference type="PROSITE-ProRule" id="PRU01360"/>
    </source>
</evidence>
<evidence type="ECO:0000313" key="10">
    <source>
        <dbReference type="EMBL" id="AYL94092.1"/>
    </source>
</evidence>
<dbReference type="Pfam" id="PF13715">
    <property type="entry name" value="CarbopepD_reg_2"/>
    <property type="match status" value="1"/>
</dbReference>
<proteinExistence type="inferred from homology"/>
<feature type="chain" id="PRO_5019805007" evidence="8">
    <location>
        <begin position="25"/>
        <end position="1054"/>
    </location>
</feature>
<evidence type="ECO:0000256" key="5">
    <source>
        <dbReference type="ARBA" id="ARBA00023136"/>
    </source>
</evidence>
<keyword evidence="5 7" id="KW-0472">Membrane</keyword>
<dbReference type="NCBIfam" id="TIGR04056">
    <property type="entry name" value="OMP_RagA_SusC"/>
    <property type="match status" value="1"/>
</dbReference>
<dbReference type="InterPro" id="IPR023996">
    <property type="entry name" value="TonB-dep_OMP_SusC/RagA"/>
</dbReference>
<organism evidence="10 11">
    <name type="scientific">Mucilaginibacter celer</name>
    <dbReference type="NCBI Taxonomy" id="2305508"/>
    <lineage>
        <taxon>Bacteria</taxon>
        <taxon>Pseudomonadati</taxon>
        <taxon>Bacteroidota</taxon>
        <taxon>Sphingobacteriia</taxon>
        <taxon>Sphingobacteriales</taxon>
        <taxon>Sphingobacteriaceae</taxon>
        <taxon>Mucilaginibacter</taxon>
    </lineage>
</organism>
<dbReference type="InterPro" id="IPR023997">
    <property type="entry name" value="TonB-dep_OMP_SusC/RagA_CS"/>
</dbReference>
<dbReference type="Gene3D" id="2.170.130.10">
    <property type="entry name" value="TonB-dependent receptor, plug domain"/>
    <property type="match status" value="1"/>
</dbReference>
<comment type="subcellular location">
    <subcellularLocation>
        <location evidence="1 7">Cell outer membrane</location>
        <topology evidence="1 7">Multi-pass membrane protein</topology>
    </subcellularLocation>
</comment>
<keyword evidence="4 7" id="KW-0812">Transmembrane</keyword>